<evidence type="ECO:0000313" key="3">
    <source>
        <dbReference type="EMBL" id="MFF1278631.1"/>
    </source>
</evidence>
<feature type="domain" description="ATP-dependent DNA ligase family profile" evidence="2">
    <location>
        <begin position="12"/>
        <end position="110"/>
    </location>
</feature>
<name>A0ABW6QHL8_9ACTN</name>
<reference evidence="3 4" key="1">
    <citation type="submission" date="2024-09" db="EMBL/GenBank/DDBJ databases">
        <title>The Natural Products Discovery Center: Release of the First 8490 Sequenced Strains for Exploring Actinobacteria Biosynthetic Diversity.</title>
        <authorList>
            <person name="Kalkreuter E."/>
            <person name="Kautsar S.A."/>
            <person name="Yang D."/>
            <person name="Bader C.D."/>
            <person name="Teijaro C.N."/>
            <person name="Fluegel L."/>
            <person name="Davis C.M."/>
            <person name="Simpson J.R."/>
            <person name="Lauterbach L."/>
            <person name="Steele A.D."/>
            <person name="Gui C."/>
            <person name="Meng S."/>
            <person name="Li G."/>
            <person name="Viehrig K."/>
            <person name="Ye F."/>
            <person name="Su P."/>
            <person name="Kiefer A.F."/>
            <person name="Nichols A."/>
            <person name="Cepeda A.J."/>
            <person name="Yan W."/>
            <person name="Fan B."/>
            <person name="Jiang Y."/>
            <person name="Adhikari A."/>
            <person name="Zheng C.-J."/>
            <person name="Schuster L."/>
            <person name="Cowan T.M."/>
            <person name="Smanski M.J."/>
            <person name="Chevrette M.G."/>
            <person name="De Carvalho L.P.S."/>
            <person name="Shen B."/>
        </authorList>
    </citation>
    <scope>NUCLEOTIDE SEQUENCE [LARGE SCALE GENOMIC DNA]</scope>
    <source>
        <strain evidence="3 4">NPDC058328</strain>
    </source>
</reference>
<comment type="caution">
    <text evidence="3">The sequence shown here is derived from an EMBL/GenBank/DDBJ whole genome shotgun (WGS) entry which is preliminary data.</text>
</comment>
<organism evidence="3 4">
    <name type="scientific">Streptomyces marokkonensis</name>
    <dbReference type="NCBI Taxonomy" id="324855"/>
    <lineage>
        <taxon>Bacteria</taxon>
        <taxon>Bacillati</taxon>
        <taxon>Actinomycetota</taxon>
        <taxon>Actinomycetes</taxon>
        <taxon>Kitasatosporales</taxon>
        <taxon>Streptomycetaceae</taxon>
        <taxon>Streptomyces</taxon>
    </lineage>
</organism>
<evidence type="ECO:0000313" key="4">
    <source>
        <dbReference type="Proteomes" id="UP001601627"/>
    </source>
</evidence>
<keyword evidence="4" id="KW-1185">Reference proteome</keyword>
<accession>A0ABW6QHL8</accession>
<proteinExistence type="predicted"/>
<dbReference type="PROSITE" id="PS00697">
    <property type="entry name" value="DNA_LIGASE_A1"/>
    <property type="match status" value="1"/>
</dbReference>
<feature type="region of interest" description="Disordered" evidence="1">
    <location>
        <begin position="178"/>
        <end position="197"/>
    </location>
</feature>
<dbReference type="Proteomes" id="UP001601627">
    <property type="component" value="Unassembled WGS sequence"/>
</dbReference>
<sequence>MLAAAVPDARLPAGWAAEVKWDGWRALLSWDAGRLVLRSRQGTPLADAFPEVRAGAAQLPDGTALDGELIVGDESGRLAFERLQGRIQRRGAGVARLAAEWPAHFVAFDCCGSPAPTRWPGPTGGAGPCWSVFAARRLSAPWALCPSTTDADMVREWLTWAAVGSPSWATLLQIRRAEPSHPPAPHPSPTQGRPQELLLEGLPRPAQGRAC</sequence>
<dbReference type="InterPro" id="IPR012310">
    <property type="entry name" value="DNA_ligase_ATP-dep_cent"/>
</dbReference>
<dbReference type="RefSeq" id="WP_388241317.1">
    <property type="nucleotide sequence ID" value="NZ_JBHVZQ010000063.1"/>
</dbReference>
<dbReference type="Pfam" id="PF01068">
    <property type="entry name" value="DNA_ligase_A_M"/>
    <property type="match status" value="1"/>
</dbReference>
<protein>
    <recommendedName>
        <fullName evidence="2">ATP-dependent DNA ligase family profile domain-containing protein</fullName>
    </recommendedName>
</protein>
<dbReference type="Gene3D" id="3.30.1490.70">
    <property type="match status" value="1"/>
</dbReference>
<dbReference type="EMBL" id="JBHVZQ010000063">
    <property type="protein sequence ID" value="MFF1278631.1"/>
    <property type="molecule type" value="Genomic_DNA"/>
</dbReference>
<dbReference type="InterPro" id="IPR016059">
    <property type="entry name" value="DNA_ligase_ATP-dep_CS"/>
</dbReference>
<dbReference type="Gene3D" id="3.30.470.30">
    <property type="entry name" value="DNA ligase/mRNA capping enzyme"/>
    <property type="match status" value="1"/>
</dbReference>
<evidence type="ECO:0000259" key="2">
    <source>
        <dbReference type="Pfam" id="PF01068"/>
    </source>
</evidence>
<dbReference type="SUPFAM" id="SSF56091">
    <property type="entry name" value="DNA ligase/mRNA capping enzyme, catalytic domain"/>
    <property type="match status" value="1"/>
</dbReference>
<evidence type="ECO:0000256" key="1">
    <source>
        <dbReference type="SAM" id="MobiDB-lite"/>
    </source>
</evidence>
<gene>
    <name evidence="3" type="ORF">ACFVZC_35500</name>
</gene>